<feature type="domain" description="LapA adhesin" evidence="2">
    <location>
        <begin position="177"/>
        <end position="286"/>
    </location>
</feature>
<protein>
    <submittedName>
        <fullName evidence="3">Retention module-containing protein</fullName>
    </submittedName>
</protein>
<feature type="region of interest" description="Disordered" evidence="1">
    <location>
        <begin position="100"/>
        <end position="120"/>
    </location>
</feature>
<feature type="compositionally biased region" description="Polar residues" evidence="1">
    <location>
        <begin position="172"/>
        <end position="183"/>
    </location>
</feature>
<sequence length="692" mass="71656">MDSITTQQAAKVISVNGNAFVKVNGKDTPIAEVLNLSAGTEIFLPEGANALLSLEDGSTFSIGEQDSPEQDIFDAPLEDEIAAIQALIEDGVDPTQVLEATAAGGNGTPNGGGSSDFESIGRQGGERIAQAGFDTNGIDRAFNTARIEREDSGDSFNSFATSPEPSPIAPTSPVNATLKLSSSTDNVSEDKGIISYNVEIVDDEGAPLTVAAGETVTVTITLPDGTKQDITIGSGSSEATYEYTVDADDVYNESEEASAAINSVSGGESFDSLTTDSTPVTTTITDDTDTVTVSLKASTPEVSEDGGTIIYNVELRDADGNLVTVADGDSVEVTILLPNGSLQKAIIESGASSSSFEFEVNRDDVYSGSSSASATINHIQGGDAFESLEASSDTITVDVVDDNDAPTLTLSGNEFVAEGKNATYTLTLSEPAGEDMTITVVIGHKTTESGDVVPVEKTVTIKADTTSVSFEVEALDDDLYEAGDDDTFTVSVTNVSGGGFEALPTLPNAVETVINPDENDRPDVAGITSPTVTEGDTATFTVTLTNESTSDTTVTMSLASGSADKDIDFTGTTVNVNGKEVSVNPDGTFEVTVTPGDTEFTVDISTTDNLDADGKPVFESTEDFTLSGKTDSQADAVTGTGTILDNDAPTLKVTGGDEVNEGQDITFNIALSNKVSGDVEYTFDLAEQGVER</sequence>
<organism evidence="3 4">
    <name type="scientific">Enterovibrio qingdaonensis</name>
    <dbReference type="NCBI Taxonomy" id="2899818"/>
    <lineage>
        <taxon>Bacteria</taxon>
        <taxon>Pseudomonadati</taxon>
        <taxon>Pseudomonadota</taxon>
        <taxon>Gammaproteobacteria</taxon>
        <taxon>Vibrionales</taxon>
        <taxon>Vibrionaceae</taxon>
        <taxon>Enterovibrio</taxon>
    </lineage>
</organism>
<gene>
    <name evidence="3" type="ORF">LRP49_24980</name>
</gene>
<feature type="compositionally biased region" description="Polar residues" evidence="1">
    <location>
        <begin position="154"/>
        <end position="163"/>
    </location>
</feature>
<feature type="compositionally biased region" description="Low complexity" evidence="1">
    <location>
        <begin position="271"/>
        <end position="281"/>
    </location>
</feature>
<dbReference type="Gene3D" id="2.60.40.2030">
    <property type="match status" value="2"/>
</dbReference>
<evidence type="ECO:0000256" key="1">
    <source>
        <dbReference type="SAM" id="MobiDB-lite"/>
    </source>
</evidence>
<accession>A0ABT5QTX7</accession>
<feature type="region of interest" description="Disordered" evidence="1">
    <location>
        <begin position="148"/>
        <end position="183"/>
    </location>
</feature>
<dbReference type="SUPFAM" id="SSF141072">
    <property type="entry name" value="CalX-like"/>
    <property type="match status" value="2"/>
</dbReference>
<dbReference type="InterPro" id="IPR046779">
    <property type="entry name" value="LapA_adhesin_dom"/>
</dbReference>
<dbReference type="InterPro" id="IPR038081">
    <property type="entry name" value="CalX-like_sf"/>
</dbReference>
<feature type="compositionally biased region" description="Gly residues" evidence="1">
    <location>
        <begin position="104"/>
        <end position="114"/>
    </location>
</feature>
<feature type="domain" description="LapA adhesin" evidence="2">
    <location>
        <begin position="289"/>
        <end position="401"/>
    </location>
</feature>
<feature type="domain" description="LapA adhesin" evidence="2">
    <location>
        <begin position="404"/>
        <end position="515"/>
    </location>
</feature>
<dbReference type="Proteomes" id="UP001149821">
    <property type="component" value="Unassembled WGS sequence"/>
</dbReference>
<dbReference type="InterPro" id="IPR047777">
    <property type="entry name" value="LapA-like_RM"/>
</dbReference>
<name>A0ABT5QTX7_9GAMM</name>
<feature type="non-terminal residue" evidence="3">
    <location>
        <position position="692"/>
    </location>
</feature>
<comment type="caution">
    <text evidence="3">The sequence shown here is derived from an EMBL/GenBank/DDBJ whole genome shotgun (WGS) entry which is preliminary data.</text>
</comment>
<evidence type="ECO:0000313" key="3">
    <source>
        <dbReference type="EMBL" id="MDD1784433.1"/>
    </source>
</evidence>
<evidence type="ECO:0000313" key="4">
    <source>
        <dbReference type="Proteomes" id="UP001149821"/>
    </source>
</evidence>
<dbReference type="EMBL" id="JAJUBB010000045">
    <property type="protein sequence ID" value="MDD1784433.1"/>
    <property type="molecule type" value="Genomic_DNA"/>
</dbReference>
<proteinExistence type="predicted"/>
<dbReference type="NCBIfam" id="NF033682">
    <property type="entry name" value="retention_LapA"/>
    <property type="match status" value="1"/>
</dbReference>
<keyword evidence="4" id="KW-1185">Reference proteome</keyword>
<feature type="region of interest" description="Disordered" evidence="1">
    <location>
        <begin position="262"/>
        <end position="281"/>
    </location>
</feature>
<dbReference type="Pfam" id="PF20579">
    <property type="entry name" value="LapA"/>
    <property type="match status" value="3"/>
</dbReference>
<evidence type="ECO:0000259" key="2">
    <source>
        <dbReference type="Pfam" id="PF20579"/>
    </source>
</evidence>
<dbReference type="RefSeq" id="WP_274146365.1">
    <property type="nucleotide sequence ID" value="NZ_JAJUBB010000045.1"/>
</dbReference>
<reference evidence="3" key="1">
    <citation type="submission" date="2021-12" db="EMBL/GenBank/DDBJ databases">
        <title>Enterovibrio ZSDZ35 sp. nov. and Enterovibrio ZSDZ42 sp. nov., isolated from coastal seawater in Qingdao.</title>
        <authorList>
            <person name="Zhang P."/>
        </authorList>
    </citation>
    <scope>NUCLEOTIDE SEQUENCE</scope>
    <source>
        <strain evidence="3">ZSDZ35</strain>
    </source>
</reference>